<sequence length="648" mass="75245">MLAGERFKAWIDGLAVAWGDRLKGWMASWVEWGLTKLMESLEPEAIDIIRPVLNPIVEHPLTPQFIKDLIIKLLAGKKPLPLLLIIPIAILLFIPTITSIFQPLGNLLRYVQERVFHSWRLDPISVITAWRRDPANYEKYFDDLIEQGWTPERIEALKFLTLFYPSPRDLVGFLAHEVYEDTIASRYGLDAEIDEVLLHLDKFEKAGMKEPQVREFWRDHWEHASWMQVVEMLHRGHLTEGDITSPTTKAGWETRDAEGTKLMYDWFRLVEIPPFWRDKLTASSWNVPTRVDVRRWWDMRTISEDELRNIYHRQGYHGTDLDNYVNWTKVYTDFPMMMSRFTNGWITEEDIRVWLRGLQIPEDRINQFIQEKTKPEKTTRVIKEKDITKTDIIKGVKQGVITRGEGIELLVDMGYDEDESDYILTIGIPPDEEDKVVKERELTKTDIIKGLKAEVITEAEARTRLIELRYSGVDADFLLDIFKATIKPPTEPREREASKADIVKAVKKGLITPEEAYLMLQDIGFTPEASMFILEVQAETSPFSPINFTEFKDLTTKYRIAAGREEAPMPEELKQAAAEVVRVTGEVEALDKSIEEEQKRLLELEPLPEEATARKTELQVTRNRALAELSRVKSEYDRLVAEWKHGLP</sequence>
<protein>
    <submittedName>
        <fullName evidence="2">Uncharacterized protein</fullName>
    </submittedName>
</protein>
<evidence type="ECO:0000313" key="2">
    <source>
        <dbReference type="EMBL" id="QJI02239.1"/>
    </source>
</evidence>
<gene>
    <name evidence="2" type="ORF">TM448B03015_0008</name>
</gene>
<dbReference type="AlphaFoldDB" id="A0A6M3XW88"/>
<keyword evidence="1" id="KW-0472">Membrane</keyword>
<keyword evidence="1" id="KW-0812">Transmembrane</keyword>
<accession>A0A6M3XW88</accession>
<organism evidence="2">
    <name type="scientific">viral metagenome</name>
    <dbReference type="NCBI Taxonomy" id="1070528"/>
    <lineage>
        <taxon>unclassified sequences</taxon>
        <taxon>metagenomes</taxon>
        <taxon>organismal metagenomes</taxon>
    </lineage>
</organism>
<reference evidence="2" key="1">
    <citation type="submission" date="2020-03" db="EMBL/GenBank/DDBJ databases">
        <title>The deep terrestrial virosphere.</title>
        <authorList>
            <person name="Holmfeldt K."/>
            <person name="Nilsson E."/>
            <person name="Simone D."/>
            <person name="Lopez-Fernandez M."/>
            <person name="Wu X."/>
            <person name="de Brujin I."/>
            <person name="Lundin D."/>
            <person name="Andersson A."/>
            <person name="Bertilsson S."/>
            <person name="Dopson M."/>
        </authorList>
    </citation>
    <scope>NUCLEOTIDE SEQUENCE</scope>
    <source>
        <strain evidence="2">TM448B03015</strain>
    </source>
</reference>
<evidence type="ECO:0000256" key="1">
    <source>
        <dbReference type="SAM" id="Phobius"/>
    </source>
</evidence>
<keyword evidence="1" id="KW-1133">Transmembrane helix</keyword>
<name>A0A6M3XW88_9ZZZZ</name>
<feature type="transmembrane region" description="Helical" evidence="1">
    <location>
        <begin position="80"/>
        <end position="101"/>
    </location>
</feature>
<dbReference type="EMBL" id="MT144985">
    <property type="protein sequence ID" value="QJI02239.1"/>
    <property type="molecule type" value="Genomic_DNA"/>
</dbReference>
<proteinExistence type="predicted"/>